<dbReference type="Gene3D" id="1.10.443.10">
    <property type="entry name" value="Intergrase catalytic core"/>
    <property type="match status" value="1"/>
</dbReference>
<organism evidence="8">
    <name type="scientific">Hydrogenovibrio crunogenus (strain DSM 25203 / XCL-2)</name>
    <name type="common">Thiomicrospira crunogena</name>
    <dbReference type="NCBI Taxonomy" id="317025"/>
    <lineage>
        <taxon>Bacteria</taxon>
        <taxon>Pseudomonadati</taxon>
        <taxon>Pseudomonadota</taxon>
        <taxon>Gammaproteobacteria</taxon>
        <taxon>Thiotrichales</taxon>
        <taxon>Piscirickettsiaceae</taxon>
        <taxon>Hydrogenovibrio</taxon>
    </lineage>
</organism>
<evidence type="ECO:0000259" key="6">
    <source>
        <dbReference type="PROSITE" id="PS51898"/>
    </source>
</evidence>
<keyword evidence="3 5" id="KW-0238">DNA-binding</keyword>
<dbReference type="InterPro" id="IPR011010">
    <property type="entry name" value="DNA_brk_join_enz"/>
</dbReference>
<feature type="domain" description="Core-binding (CB)" evidence="7">
    <location>
        <begin position="86"/>
        <end position="171"/>
    </location>
</feature>
<dbReference type="GO" id="GO:0015074">
    <property type="term" value="P:DNA integration"/>
    <property type="evidence" value="ECO:0007669"/>
    <property type="project" value="UniProtKB-KW"/>
</dbReference>
<dbReference type="EMBL" id="CP000109">
    <property type="protein sequence ID" value="ABB42710.1"/>
    <property type="molecule type" value="Genomic_DNA"/>
</dbReference>
<evidence type="ECO:0000256" key="2">
    <source>
        <dbReference type="ARBA" id="ARBA00022908"/>
    </source>
</evidence>
<evidence type="ECO:0000256" key="3">
    <source>
        <dbReference type="ARBA" id="ARBA00023125"/>
    </source>
</evidence>
<dbReference type="Pfam" id="PF12167">
    <property type="entry name" value="Arm-DNA-bind_2"/>
    <property type="match status" value="1"/>
</dbReference>
<keyword evidence="2" id="KW-0229">DNA integration</keyword>
<feature type="domain" description="Tyr recombinase" evidence="6">
    <location>
        <begin position="191"/>
        <end position="376"/>
    </location>
</feature>
<dbReference type="SUPFAM" id="SSF56349">
    <property type="entry name" value="DNA breaking-rejoining enzymes"/>
    <property type="match status" value="1"/>
</dbReference>
<dbReference type="CDD" id="cd01189">
    <property type="entry name" value="INT_ICEBs1_C_like"/>
    <property type="match status" value="1"/>
</dbReference>
<dbReference type="InterPro" id="IPR050808">
    <property type="entry name" value="Phage_Integrase"/>
</dbReference>
<evidence type="ECO:0000259" key="7">
    <source>
        <dbReference type="PROSITE" id="PS51900"/>
    </source>
</evidence>
<dbReference type="InterPro" id="IPR044068">
    <property type="entry name" value="CB"/>
</dbReference>
<evidence type="ECO:0000256" key="1">
    <source>
        <dbReference type="ARBA" id="ARBA00008857"/>
    </source>
</evidence>
<protein>
    <submittedName>
        <fullName evidence="8">Tyrosine recombinase</fullName>
    </submittedName>
</protein>
<evidence type="ECO:0000256" key="5">
    <source>
        <dbReference type="PROSITE-ProRule" id="PRU01248"/>
    </source>
</evidence>
<sequence length="433" mass="50638">MGHIRVRRETNTLYFDFSYLKLRCREQTTLHDTKINRKKLETILERINAEITLGTFEYGKYFPNSSMLAKIEKATAKLVPGYTKTPLFKDFVEEWFSEMEPTWRKATADGYRSYLDKRLIPHFGEMEVSSITKAEILKYRAHVAKQSAGKLKSKTINKFIKCLNMVMNEAADRYDFTPPHLNIKPLKEEKVHIDPFSIEEVNQILAQVRSDWRDYLLVRFFTGMRTGEIDGLKWEHVDFSRREILIRETYSAGRWEYTKNDGSQREIEMSTLVYNTLSKRFKERDPKSELVFCTGNGAPVHTPNFLRRVWRPLLSYLKLKYRKPYQTRHTAATIWLAAGENPNWIAKQMGHSTTSMLFTVYARYVPNLTRKDGSAMERLLASNIDGFHVAANKEESVDEDKPESSEVLEQQNEMAFWDRILQNTQDYRSGGGQ</sequence>
<dbReference type="PROSITE" id="PS51900">
    <property type="entry name" value="CB"/>
    <property type="match status" value="1"/>
</dbReference>
<dbReference type="InterPro" id="IPR002104">
    <property type="entry name" value="Integrase_catalytic"/>
</dbReference>
<keyword evidence="4" id="KW-0233">DNA recombination</keyword>
<dbReference type="KEGG" id="tcx:Tcr_2121"/>
<reference evidence="8" key="1">
    <citation type="submission" date="2006-07" db="EMBL/GenBank/DDBJ databases">
        <title>Complete sequence of Thiomicrospira crunogena XCL-2.</title>
        <authorList>
            <consortium name="US DOE Joint Genome Institute"/>
            <person name="Copeland A."/>
            <person name="Lucas S."/>
            <person name="Lapidus A."/>
            <person name="Barry K."/>
            <person name="Detter J.C."/>
            <person name="Glavina del Rio T."/>
            <person name="Hammon N."/>
            <person name="Israni S."/>
            <person name="Dalin E."/>
            <person name="Tice H."/>
            <person name="Pitluck S."/>
            <person name="Chain P."/>
            <person name="Malfatti S."/>
            <person name="Shin M."/>
            <person name="Vergez L."/>
            <person name="Schmutz J."/>
            <person name="Larimer F."/>
            <person name="Land M."/>
            <person name="Hauser L."/>
            <person name="Kyrpides N."/>
            <person name="Lykidis A."/>
            <person name="Scott K.M."/>
            <person name="Sievert S."/>
            <person name="Kerfeld C."/>
            <person name="Freyermuth S."/>
            <person name="Dobrinski K."/>
            <person name="Boller A."/>
            <person name="Fitzpatrick K."/>
            <person name="Thoma P."/>
            <person name="Moore J."/>
            <person name="Richardson P."/>
        </authorList>
    </citation>
    <scope>NUCLEOTIDE SEQUENCE</scope>
    <source>
        <strain evidence="8">XCL-2</strain>
    </source>
</reference>
<proteinExistence type="inferred from homology"/>
<dbReference type="InterPro" id="IPR010998">
    <property type="entry name" value="Integrase_recombinase_N"/>
</dbReference>
<dbReference type="InterPro" id="IPR013762">
    <property type="entry name" value="Integrase-like_cat_sf"/>
</dbReference>
<dbReference type="Pfam" id="PF14659">
    <property type="entry name" value="Phage_int_SAM_3"/>
    <property type="match status" value="1"/>
</dbReference>
<dbReference type="PANTHER" id="PTHR30629">
    <property type="entry name" value="PROPHAGE INTEGRASE"/>
    <property type="match status" value="1"/>
</dbReference>
<dbReference type="PROSITE" id="PS51898">
    <property type="entry name" value="TYR_RECOMBINASE"/>
    <property type="match status" value="1"/>
</dbReference>
<gene>
    <name evidence="8" type="ordered locus">Tcr_2121</name>
</gene>
<dbReference type="InterPro" id="IPR004107">
    <property type="entry name" value="Integrase_SAM-like_N"/>
</dbReference>
<dbReference type="GO" id="GO:0003677">
    <property type="term" value="F:DNA binding"/>
    <property type="evidence" value="ECO:0007669"/>
    <property type="project" value="UniProtKB-UniRule"/>
</dbReference>
<name>Q31DR3_HYDCU</name>
<dbReference type="PANTHER" id="PTHR30629:SF2">
    <property type="entry name" value="PROPHAGE INTEGRASE INTS-RELATED"/>
    <property type="match status" value="1"/>
</dbReference>
<evidence type="ECO:0000256" key="4">
    <source>
        <dbReference type="ARBA" id="ARBA00023172"/>
    </source>
</evidence>
<comment type="similarity">
    <text evidence="1">Belongs to the 'phage' integrase family.</text>
</comment>
<evidence type="ECO:0000313" key="8">
    <source>
        <dbReference type="EMBL" id="ABB42710.1"/>
    </source>
</evidence>
<dbReference type="eggNOG" id="COG0582">
    <property type="taxonomic scope" value="Bacteria"/>
</dbReference>
<accession>Q31DR3</accession>
<dbReference type="AlphaFoldDB" id="Q31DR3"/>
<dbReference type="STRING" id="317025.Tcr_2121"/>
<dbReference type="OrthoDB" id="5391994at2"/>
<dbReference type="Pfam" id="PF00589">
    <property type="entry name" value="Phage_integrase"/>
    <property type="match status" value="1"/>
</dbReference>
<dbReference type="InterPro" id="IPR022000">
    <property type="entry name" value="Min27-like_integrase_DNA_bind"/>
</dbReference>
<dbReference type="HOGENOM" id="CLU_027562_8_2_6"/>
<dbReference type="Gene3D" id="1.10.150.130">
    <property type="match status" value="1"/>
</dbReference>
<dbReference type="GO" id="GO:0006310">
    <property type="term" value="P:DNA recombination"/>
    <property type="evidence" value="ECO:0007669"/>
    <property type="project" value="UniProtKB-KW"/>
</dbReference>